<dbReference type="PROSITE" id="PS00467">
    <property type="entry name" value="RIBOSOMAL_L2"/>
    <property type="match status" value="1"/>
</dbReference>
<dbReference type="GO" id="GO:0002181">
    <property type="term" value="P:cytoplasmic translation"/>
    <property type="evidence" value="ECO:0007669"/>
    <property type="project" value="TreeGrafter"/>
</dbReference>
<keyword evidence="2" id="KW-0699">rRNA-binding</keyword>
<dbReference type="InterPro" id="IPR022671">
    <property type="entry name" value="Ribosomal_uL2_CS"/>
</dbReference>
<evidence type="ECO:0000259" key="8">
    <source>
        <dbReference type="SMART" id="SM01383"/>
    </source>
</evidence>
<dbReference type="EMBL" id="AMQN01004940">
    <property type="status" value="NOT_ANNOTATED_CDS"/>
    <property type="molecule type" value="Genomic_DNA"/>
</dbReference>
<evidence type="ECO:0000313" key="10">
    <source>
        <dbReference type="EnsemblMetazoa" id="CapteP224611"/>
    </source>
</evidence>
<dbReference type="OMA" id="GGRHPCT"/>
<evidence type="ECO:0000256" key="3">
    <source>
        <dbReference type="ARBA" id="ARBA00022980"/>
    </source>
</evidence>
<accession>R7VCU5</accession>
<reference evidence="9 11" key="2">
    <citation type="journal article" date="2013" name="Nature">
        <title>Insights into bilaterian evolution from three spiralian genomes.</title>
        <authorList>
            <person name="Simakov O."/>
            <person name="Marletaz F."/>
            <person name="Cho S.J."/>
            <person name="Edsinger-Gonzales E."/>
            <person name="Havlak P."/>
            <person name="Hellsten U."/>
            <person name="Kuo D.H."/>
            <person name="Larsson T."/>
            <person name="Lv J."/>
            <person name="Arendt D."/>
            <person name="Savage R."/>
            <person name="Osoegawa K."/>
            <person name="de Jong P."/>
            <person name="Grimwood J."/>
            <person name="Chapman J.A."/>
            <person name="Shapiro H."/>
            <person name="Aerts A."/>
            <person name="Otillar R.P."/>
            <person name="Terry A.Y."/>
            <person name="Boore J.L."/>
            <person name="Grigoriev I.V."/>
            <person name="Lindberg D.R."/>
            <person name="Seaver E.C."/>
            <person name="Weisblat D.A."/>
            <person name="Putnam N.H."/>
            <person name="Rokhsar D.S."/>
        </authorList>
    </citation>
    <scope>NUCLEOTIDE SEQUENCE</scope>
    <source>
        <strain evidence="9 11">I ESC-2004</strain>
    </source>
</reference>
<dbReference type="PIRSF" id="PIRSF002158">
    <property type="entry name" value="Ribosomal_L2"/>
    <property type="match status" value="1"/>
</dbReference>
<dbReference type="Pfam" id="PF03947">
    <property type="entry name" value="Ribosomal_L2_C"/>
    <property type="match status" value="1"/>
</dbReference>
<dbReference type="SMART" id="SM01382">
    <property type="entry name" value="Ribosomal_L2_C"/>
    <property type="match status" value="1"/>
</dbReference>
<dbReference type="SUPFAM" id="SSF50249">
    <property type="entry name" value="Nucleic acid-binding proteins"/>
    <property type="match status" value="1"/>
</dbReference>
<dbReference type="InterPro" id="IPR023672">
    <property type="entry name" value="Ribosomal_uL2_arc_euk"/>
</dbReference>
<protein>
    <recommendedName>
        <fullName evidence="5">Large ribosomal subunit protein uL2</fullName>
    </recommendedName>
    <alternativeName>
        <fullName evidence="6">60S ribosomal protein L8</fullName>
    </alternativeName>
</protein>
<keyword evidence="11" id="KW-1185">Reference proteome</keyword>
<dbReference type="NCBIfam" id="NF007180">
    <property type="entry name" value="PRK09612.1"/>
    <property type="match status" value="1"/>
</dbReference>
<dbReference type="InterPro" id="IPR014722">
    <property type="entry name" value="Rib_uL2_dom2"/>
</dbReference>
<reference evidence="10" key="3">
    <citation type="submission" date="2015-06" db="UniProtKB">
        <authorList>
            <consortium name="EnsemblMetazoa"/>
        </authorList>
    </citation>
    <scope>IDENTIFICATION</scope>
</reference>
<dbReference type="FunFam" id="2.40.50.140:FF:000020">
    <property type="entry name" value="60S ribosomal protein L2"/>
    <property type="match status" value="1"/>
</dbReference>
<gene>
    <name evidence="9" type="ORF">CAPTEDRAFT_224611</name>
</gene>
<dbReference type="Proteomes" id="UP000014760">
    <property type="component" value="Unassembled WGS sequence"/>
</dbReference>
<keyword evidence="3" id="KW-0689">Ribosomal protein</keyword>
<proteinExistence type="inferred from homology"/>
<dbReference type="HOGENOM" id="CLU_036235_0_3_1"/>
<dbReference type="Gene3D" id="2.40.50.140">
    <property type="entry name" value="Nucleic acid-binding proteins"/>
    <property type="match status" value="1"/>
</dbReference>
<evidence type="ECO:0000259" key="7">
    <source>
        <dbReference type="SMART" id="SM01382"/>
    </source>
</evidence>
<dbReference type="SUPFAM" id="SSF50104">
    <property type="entry name" value="Translation proteins SH3-like domain"/>
    <property type="match status" value="1"/>
</dbReference>
<evidence type="ECO:0000256" key="4">
    <source>
        <dbReference type="ARBA" id="ARBA00023274"/>
    </source>
</evidence>
<dbReference type="GO" id="GO:0022625">
    <property type="term" value="C:cytosolic large ribosomal subunit"/>
    <property type="evidence" value="ECO:0007669"/>
    <property type="project" value="TreeGrafter"/>
</dbReference>
<dbReference type="FunFam" id="4.10.950.10:FF:000002">
    <property type="entry name" value="60S ribosomal protein L2"/>
    <property type="match status" value="1"/>
</dbReference>
<evidence type="ECO:0000256" key="5">
    <source>
        <dbReference type="ARBA" id="ARBA00035242"/>
    </source>
</evidence>
<dbReference type="Gene3D" id="2.30.30.30">
    <property type="match status" value="1"/>
</dbReference>
<evidence type="ECO:0000256" key="6">
    <source>
        <dbReference type="ARBA" id="ARBA00035350"/>
    </source>
</evidence>
<dbReference type="InterPro" id="IPR022669">
    <property type="entry name" value="Ribosomal_uL2_C"/>
</dbReference>
<keyword evidence="4" id="KW-0687">Ribonucleoprotein</keyword>
<dbReference type="InterPro" id="IPR008991">
    <property type="entry name" value="Translation_prot_SH3-like_sf"/>
</dbReference>
<keyword evidence="2" id="KW-0694">RNA-binding</keyword>
<evidence type="ECO:0000313" key="11">
    <source>
        <dbReference type="Proteomes" id="UP000014760"/>
    </source>
</evidence>
<organism evidence="9">
    <name type="scientific">Capitella teleta</name>
    <name type="common">Polychaete worm</name>
    <dbReference type="NCBI Taxonomy" id="283909"/>
    <lineage>
        <taxon>Eukaryota</taxon>
        <taxon>Metazoa</taxon>
        <taxon>Spiralia</taxon>
        <taxon>Lophotrochozoa</taxon>
        <taxon>Annelida</taxon>
        <taxon>Polychaeta</taxon>
        <taxon>Sedentaria</taxon>
        <taxon>Scolecida</taxon>
        <taxon>Capitellidae</taxon>
        <taxon>Capitella</taxon>
    </lineage>
</organism>
<dbReference type="AlphaFoldDB" id="R7VCU5"/>
<reference evidence="11" key="1">
    <citation type="submission" date="2012-12" db="EMBL/GenBank/DDBJ databases">
        <authorList>
            <person name="Hellsten U."/>
            <person name="Grimwood J."/>
            <person name="Chapman J.A."/>
            <person name="Shapiro H."/>
            <person name="Aerts A."/>
            <person name="Otillar R.P."/>
            <person name="Terry A.Y."/>
            <person name="Boore J.L."/>
            <person name="Simakov O."/>
            <person name="Marletaz F."/>
            <person name="Cho S.-J."/>
            <person name="Edsinger-Gonzales E."/>
            <person name="Havlak P."/>
            <person name="Kuo D.-H."/>
            <person name="Larsson T."/>
            <person name="Lv J."/>
            <person name="Arendt D."/>
            <person name="Savage R."/>
            <person name="Osoegawa K."/>
            <person name="de Jong P."/>
            <person name="Lindberg D.R."/>
            <person name="Seaver E.C."/>
            <person name="Weisblat D.A."/>
            <person name="Putnam N.H."/>
            <person name="Grigoriev I.V."/>
            <person name="Rokhsar D.S."/>
        </authorList>
    </citation>
    <scope>NUCLEOTIDE SEQUENCE</scope>
    <source>
        <strain evidence="11">I ESC-2004</strain>
    </source>
</reference>
<evidence type="ECO:0000256" key="2">
    <source>
        <dbReference type="ARBA" id="ARBA00022730"/>
    </source>
</evidence>
<dbReference type="FunFam" id="2.30.30.30:FF:000006">
    <property type="entry name" value="60S ribosomal protein L8"/>
    <property type="match status" value="1"/>
</dbReference>
<dbReference type="GO" id="GO:0019843">
    <property type="term" value="F:rRNA binding"/>
    <property type="evidence" value="ECO:0007669"/>
    <property type="project" value="UniProtKB-KW"/>
</dbReference>
<dbReference type="EnsemblMetazoa" id="CapteT224611">
    <property type="protein sequence ID" value="CapteP224611"/>
    <property type="gene ID" value="CapteG224611"/>
</dbReference>
<feature type="domain" description="Large ribosomal subunit protein uL2 RNA-binding" evidence="8">
    <location>
        <begin position="11"/>
        <end position="90"/>
    </location>
</feature>
<dbReference type="SMART" id="SM01383">
    <property type="entry name" value="Ribosomal_L2"/>
    <property type="match status" value="1"/>
</dbReference>
<dbReference type="FunCoup" id="R7VCU5">
    <property type="interactions" value="1082"/>
</dbReference>
<dbReference type="STRING" id="283909.R7VCU5"/>
<dbReference type="InterPro" id="IPR022666">
    <property type="entry name" value="Ribosomal_uL2_RNA-bd_dom"/>
</dbReference>
<name>R7VCU5_CAPTE</name>
<feature type="domain" description="Large ribosomal subunit protein uL2 C-terminal" evidence="7">
    <location>
        <begin position="96"/>
        <end position="231"/>
    </location>
</feature>
<dbReference type="PANTHER" id="PTHR13691">
    <property type="entry name" value="RIBOSOMAL PROTEIN L2"/>
    <property type="match status" value="1"/>
</dbReference>
<dbReference type="Pfam" id="PF00181">
    <property type="entry name" value="Ribosomal_L2_N"/>
    <property type="match status" value="1"/>
</dbReference>
<dbReference type="InterPro" id="IPR012340">
    <property type="entry name" value="NA-bd_OB-fold"/>
</dbReference>
<evidence type="ECO:0000313" key="9">
    <source>
        <dbReference type="EMBL" id="ELU14121.1"/>
    </source>
</evidence>
<dbReference type="InterPro" id="IPR002171">
    <property type="entry name" value="Ribosomal_uL2"/>
</dbReference>
<dbReference type="GO" id="GO:0003735">
    <property type="term" value="F:structural constituent of ribosome"/>
    <property type="evidence" value="ECO:0007669"/>
    <property type="project" value="InterPro"/>
</dbReference>
<dbReference type="InterPro" id="IPR014726">
    <property type="entry name" value="Ribosomal_uL2_dom3"/>
</dbReference>
<dbReference type="EMBL" id="KB294746">
    <property type="protein sequence ID" value="ELU14121.1"/>
    <property type="molecule type" value="Genomic_DNA"/>
</dbReference>
<dbReference type="OrthoDB" id="10267824at2759"/>
<sequence>MGRVIRCQRKGAGSVFKAHSKHRKGPAKLRTLDFAERRGYIKGVVKDIIHDPGRGAPLAKVAFRDPYRYKQRMETFIAAEGMYTGQFLYAGKRATLTVGNILPVGQMPEGTIVCAVEEKSGDRGKLAKTSGNYATVISHNPDAKKTRVKLPSGAKKQLSSSNRAMIGIVAGGGRIDKPMLKAGRAYYKYKAKRNCWPKVRGVAMNPVEHPHGGGNHQHIGMASTVRRDTPAGRKVGLIAARRTGRLRGSKQFTSKSGNKD</sequence>
<evidence type="ECO:0000256" key="1">
    <source>
        <dbReference type="ARBA" id="ARBA00005636"/>
    </source>
</evidence>
<dbReference type="PANTHER" id="PTHR13691:SF16">
    <property type="entry name" value="LARGE RIBOSOMAL SUBUNIT PROTEIN UL2"/>
    <property type="match status" value="1"/>
</dbReference>
<dbReference type="Gene3D" id="4.10.950.10">
    <property type="entry name" value="Ribosomal protein L2, domain 3"/>
    <property type="match status" value="1"/>
</dbReference>
<comment type="similarity">
    <text evidence="1">Belongs to the universal ribosomal protein uL2 family.</text>
</comment>